<dbReference type="Gene3D" id="1.10.10.10">
    <property type="entry name" value="Winged helix-like DNA-binding domain superfamily/Winged helix DNA-binding domain"/>
    <property type="match status" value="1"/>
</dbReference>
<keyword evidence="3" id="KW-0489">Methyltransferase</keyword>
<dbReference type="AlphaFoldDB" id="A0A4R6U4G5"/>
<accession>A0A4R6U4G5</accession>
<dbReference type="GO" id="GO:0006281">
    <property type="term" value="P:DNA repair"/>
    <property type="evidence" value="ECO:0007669"/>
    <property type="project" value="InterPro"/>
</dbReference>
<dbReference type="CDD" id="cd06445">
    <property type="entry name" value="ATase"/>
    <property type="match status" value="1"/>
</dbReference>
<organism evidence="3 4">
    <name type="scientific">Thiopseudomonas denitrificans</name>
    <dbReference type="NCBI Taxonomy" id="1501432"/>
    <lineage>
        <taxon>Bacteria</taxon>
        <taxon>Pseudomonadati</taxon>
        <taxon>Pseudomonadota</taxon>
        <taxon>Gammaproteobacteria</taxon>
        <taxon>Pseudomonadales</taxon>
        <taxon>Pseudomonadaceae</taxon>
        <taxon>Thiopseudomonas</taxon>
    </lineage>
</organism>
<reference evidence="3 4" key="1">
    <citation type="submission" date="2019-03" db="EMBL/GenBank/DDBJ databases">
        <title>Genomic Encyclopedia of Type Strains, Phase IV (KMG-IV): sequencing the most valuable type-strain genomes for metagenomic binning, comparative biology and taxonomic classification.</title>
        <authorList>
            <person name="Goeker M."/>
        </authorList>
    </citation>
    <scope>NUCLEOTIDE SEQUENCE [LARGE SCALE GENOMIC DNA]</scope>
    <source>
        <strain evidence="3 4">DSM 28679</strain>
    </source>
</reference>
<dbReference type="EMBL" id="SNYK01000002">
    <property type="protein sequence ID" value="TDQ39345.1"/>
    <property type="molecule type" value="Genomic_DNA"/>
</dbReference>
<protein>
    <submittedName>
        <fullName evidence="3">Methylated-DNA-protein-cysteine methyltransferase-like protein</fullName>
    </submittedName>
</protein>
<dbReference type="GO" id="GO:0032259">
    <property type="term" value="P:methylation"/>
    <property type="evidence" value="ECO:0007669"/>
    <property type="project" value="UniProtKB-KW"/>
</dbReference>
<keyword evidence="1" id="KW-0227">DNA damage</keyword>
<evidence type="ECO:0000313" key="3">
    <source>
        <dbReference type="EMBL" id="TDQ39345.1"/>
    </source>
</evidence>
<dbReference type="OrthoDB" id="9132167at2"/>
<dbReference type="RefSeq" id="WP_101497512.1">
    <property type="nucleotide sequence ID" value="NZ_LNJZ01000009.1"/>
</dbReference>
<dbReference type="Proteomes" id="UP000294575">
    <property type="component" value="Unassembled WGS sequence"/>
</dbReference>
<dbReference type="InterPro" id="IPR036217">
    <property type="entry name" value="MethylDNA_cys_MeTrfase_DNAb"/>
</dbReference>
<dbReference type="SUPFAM" id="SSF46767">
    <property type="entry name" value="Methylated DNA-protein cysteine methyltransferase, C-terminal domain"/>
    <property type="match status" value="1"/>
</dbReference>
<dbReference type="InterPro" id="IPR036388">
    <property type="entry name" value="WH-like_DNA-bd_sf"/>
</dbReference>
<dbReference type="InterPro" id="IPR052520">
    <property type="entry name" value="ATL_DNA_repair"/>
</dbReference>
<evidence type="ECO:0000259" key="2">
    <source>
        <dbReference type="Pfam" id="PF01035"/>
    </source>
</evidence>
<name>A0A4R6U4G5_9GAMM</name>
<keyword evidence="4" id="KW-1185">Reference proteome</keyword>
<sequence length="118" mass="13045">MDGGGARTPVTAKKFTDAARRREMLYAALAQVPAGKVVTYGQLAELAGLGRAARWVGTQLSNLPDDSRLPWHRVINQAGRLSVPEGSESWLEQCQRLRCEGVQVSNGRVSLPRYRWQP</sequence>
<keyword evidence="3" id="KW-0808">Transferase</keyword>
<comment type="caution">
    <text evidence="3">The sequence shown here is derived from an EMBL/GenBank/DDBJ whole genome shotgun (WGS) entry which is preliminary data.</text>
</comment>
<dbReference type="GO" id="GO:0008168">
    <property type="term" value="F:methyltransferase activity"/>
    <property type="evidence" value="ECO:0007669"/>
    <property type="project" value="UniProtKB-KW"/>
</dbReference>
<gene>
    <name evidence="3" type="ORF">DFQ45_10233</name>
</gene>
<dbReference type="InterPro" id="IPR014048">
    <property type="entry name" value="MethylDNA_cys_MeTrfase_DNA-bd"/>
</dbReference>
<feature type="domain" description="Methylated-DNA-[protein]-cysteine S-methyltransferase DNA binding" evidence="2">
    <location>
        <begin position="23"/>
        <end position="102"/>
    </location>
</feature>
<dbReference type="PANTHER" id="PTHR42942:SF1">
    <property type="entry name" value="ALKYLTRANSFERASE-LIKE PROTEIN 1"/>
    <property type="match status" value="1"/>
</dbReference>
<proteinExistence type="predicted"/>
<evidence type="ECO:0000313" key="4">
    <source>
        <dbReference type="Proteomes" id="UP000294575"/>
    </source>
</evidence>
<dbReference type="Pfam" id="PF01035">
    <property type="entry name" value="DNA_binding_1"/>
    <property type="match status" value="1"/>
</dbReference>
<evidence type="ECO:0000256" key="1">
    <source>
        <dbReference type="ARBA" id="ARBA00022763"/>
    </source>
</evidence>
<dbReference type="PANTHER" id="PTHR42942">
    <property type="entry name" value="6-O-METHYLGUANINE DNA METHYLTRANSFERASE"/>
    <property type="match status" value="1"/>
</dbReference>